<gene>
    <name evidence="2" type="ORF">CEXT_58451</name>
</gene>
<dbReference type="EMBL" id="BPLR01007818">
    <property type="protein sequence ID" value="GIY19984.1"/>
    <property type="molecule type" value="Genomic_DNA"/>
</dbReference>
<sequence>MLAAWDSLGQPGVQAEVGGEAATITGTQGSKRTLLQNWLWCRPSHAPEHQVTLEPRNSSNEDTKRCRAALSGGRDSPSHQTTAVHTPTPVGRQEVAVESSDDPGLLWTRAQRQCLKLSYVAESFELCSSAL</sequence>
<evidence type="ECO:0000313" key="3">
    <source>
        <dbReference type="Proteomes" id="UP001054945"/>
    </source>
</evidence>
<accession>A0AAV4RDM5</accession>
<dbReference type="AlphaFoldDB" id="A0AAV4RDM5"/>
<keyword evidence="3" id="KW-1185">Reference proteome</keyword>
<feature type="region of interest" description="Disordered" evidence="1">
    <location>
        <begin position="50"/>
        <end position="102"/>
    </location>
</feature>
<evidence type="ECO:0000313" key="2">
    <source>
        <dbReference type="EMBL" id="GIY19984.1"/>
    </source>
</evidence>
<dbReference type="Proteomes" id="UP001054945">
    <property type="component" value="Unassembled WGS sequence"/>
</dbReference>
<name>A0AAV4RDM5_CAEEX</name>
<comment type="caution">
    <text evidence="2">The sequence shown here is derived from an EMBL/GenBank/DDBJ whole genome shotgun (WGS) entry which is preliminary data.</text>
</comment>
<protein>
    <submittedName>
        <fullName evidence="2">Uncharacterized protein</fullName>
    </submittedName>
</protein>
<reference evidence="2 3" key="1">
    <citation type="submission" date="2021-06" db="EMBL/GenBank/DDBJ databases">
        <title>Caerostris extrusa draft genome.</title>
        <authorList>
            <person name="Kono N."/>
            <person name="Arakawa K."/>
        </authorList>
    </citation>
    <scope>NUCLEOTIDE SEQUENCE [LARGE SCALE GENOMIC DNA]</scope>
</reference>
<proteinExistence type="predicted"/>
<evidence type="ECO:0000256" key="1">
    <source>
        <dbReference type="SAM" id="MobiDB-lite"/>
    </source>
</evidence>
<organism evidence="2 3">
    <name type="scientific">Caerostris extrusa</name>
    <name type="common">Bark spider</name>
    <name type="synonym">Caerostris bankana</name>
    <dbReference type="NCBI Taxonomy" id="172846"/>
    <lineage>
        <taxon>Eukaryota</taxon>
        <taxon>Metazoa</taxon>
        <taxon>Ecdysozoa</taxon>
        <taxon>Arthropoda</taxon>
        <taxon>Chelicerata</taxon>
        <taxon>Arachnida</taxon>
        <taxon>Araneae</taxon>
        <taxon>Araneomorphae</taxon>
        <taxon>Entelegynae</taxon>
        <taxon>Araneoidea</taxon>
        <taxon>Araneidae</taxon>
        <taxon>Caerostris</taxon>
    </lineage>
</organism>